<evidence type="ECO:0000259" key="5">
    <source>
        <dbReference type="Pfam" id="PF00931"/>
    </source>
</evidence>
<dbReference type="InterPro" id="IPR057135">
    <property type="entry name" value="At4g27190-like_LRR"/>
</dbReference>
<dbReference type="InterPro" id="IPR001611">
    <property type="entry name" value="Leu-rich_rpt"/>
</dbReference>
<keyword evidence="3" id="KW-0677">Repeat</keyword>
<dbReference type="Pfam" id="PF00931">
    <property type="entry name" value="NB-ARC"/>
    <property type="match status" value="1"/>
</dbReference>
<keyword evidence="7" id="KW-1185">Reference proteome</keyword>
<feature type="domain" description="NB-ARC" evidence="5">
    <location>
        <begin position="10"/>
        <end position="203"/>
    </location>
</feature>
<dbReference type="Proteomes" id="UP000827889">
    <property type="component" value="Chromosome 9"/>
</dbReference>
<accession>A0ABM3HVZ2</accession>
<sequence length="1371" mass="154602">MANHAGFLETQKKEILECFRDDNVKTVVLFGEAGVGKTWMAKEISNSASVQGASYGTIWVVPGYNSEGISLVEYVAIQLSVIPSSEEWDEYDNAETEHQEREKNLKQEIWKKLDQMKDALPGKNPYLLVVLDDINDQKEILANLNGLLSQHAHLLKFLITTRDNDIGIGSEGNGDTIRTDYSRAFEINFLSDVDSSNLLQNRVKGEVTRATRFERLCAAIGKCSSGHPGAIIMIAEALNQVGDFELENAVEEVACIIESADINTLLQHVYEMLPSTLNKCCWHCRYLFLRHDSSIHYNELITHWLLEGYFDHLDHIEKAYEEAHCTLIKLKSRGFLRGKENGYVCMDSDALRVTDRRREGLSGSACVGMASVLNDQTSAGLGRVIQIDGMIKTCSRERSEMSTLLIDGARYCREFPDMVFRQLKVLVIINPMFKELPSPLSELKELQVFVLRGCRILESVGVIHELTNLLVLEISGARKVEEIHDNLFELMKDLRSLNLSEVGIKWLPRSLLNRSKLRWLILRNCPNLEQLCDARLLNGKLEAEVLSLVELEVLDLSGSDSFQSIQVETLSPFKKLQTLNLSKTKVEHLPRIRGLEKLTRLLLSDCPSLSKLPTLKPLLELEIFDLSRTALKRTLQLPGLSRSSDPSRPKFSDLSHLLLSGCVDLYKLPSTLCLNGLEELNLSDASILEEFEDDSFEHLRSLQRLLLSNTKITALPSLPRSSELRLLSLKNCKSLTKLQDLSILQKLEVLDLSGCSELEIASTDSFRGMSHLKTINLSETKIKSLPQDCFPSSLRHLIIRYCPNWNKDNFPSLEDLSNLEVLDLCGANSLTGINLEFLRHMSKLRILNLSEIEFEQLPSLSHLTNLRELSLRGCSCSVSELDALKELELLDLSGTNVRSLPTLDTFTNLQQLLLRDCAKLKSLEKLESLTELEVLDISGTKIEGFPYEVLDLASLRKLNLQDMEHIKEIDWKRIKYVPEEFNLGGCGSPSPENAACLSISICGTGFFQFIEKNSTLWDTCFRKFHFSVWLPKKLDGRIYDLGDRGLLRDIESQGRIPHHEEPGQYLEIHGSYCNSSLPERVLEDAVHISLMDDSSFRQLSQLVKESLRSIKSCWLDRCPDIESIVHSEKDARVSGKLEFLNLCNLPSLTCICADKVQSEVFADLKSLYVDCCPKLAKIFPFSKLPKKLETLQVKFCDEMTKLFNNEVPAGCNLQNLDLLELPELKRIGVMMGSLQVLKVRQCPNLESLEEVLGEAENLRTLHISHAAGLESICSQEVKLGRFKSLNQLKIESCPRLKNVFSSSELPPNLKILEINSCESLETIFTGSSASSSLERLRLCSLPSLSSAVLKVPRRCEIPRDFNCPKLKIRSV</sequence>
<evidence type="ECO:0000313" key="8">
    <source>
        <dbReference type="RefSeq" id="XP_048140773.1"/>
    </source>
</evidence>
<comment type="similarity">
    <text evidence="1">Belongs to the disease resistance NB-LRR family.</text>
</comment>
<dbReference type="InterPro" id="IPR003591">
    <property type="entry name" value="Leu-rich_rpt_typical-subtyp"/>
</dbReference>
<evidence type="ECO:0000256" key="1">
    <source>
        <dbReference type="ARBA" id="ARBA00008894"/>
    </source>
</evidence>
<evidence type="ECO:0000256" key="4">
    <source>
        <dbReference type="ARBA" id="ARBA00022821"/>
    </source>
</evidence>
<organism evidence="7 8">
    <name type="scientific">Rhodamnia argentea</name>
    <dbReference type="NCBI Taxonomy" id="178133"/>
    <lineage>
        <taxon>Eukaryota</taxon>
        <taxon>Viridiplantae</taxon>
        <taxon>Streptophyta</taxon>
        <taxon>Embryophyta</taxon>
        <taxon>Tracheophyta</taxon>
        <taxon>Spermatophyta</taxon>
        <taxon>Magnoliopsida</taxon>
        <taxon>eudicotyledons</taxon>
        <taxon>Gunneridae</taxon>
        <taxon>Pentapetalae</taxon>
        <taxon>rosids</taxon>
        <taxon>malvids</taxon>
        <taxon>Myrtales</taxon>
        <taxon>Myrtaceae</taxon>
        <taxon>Myrtoideae</taxon>
        <taxon>Myrteae</taxon>
        <taxon>Australasian group</taxon>
        <taxon>Rhodamnia</taxon>
    </lineage>
</organism>
<dbReference type="SUPFAM" id="SSF52058">
    <property type="entry name" value="L domain-like"/>
    <property type="match status" value="2"/>
</dbReference>
<evidence type="ECO:0000256" key="2">
    <source>
        <dbReference type="ARBA" id="ARBA00022614"/>
    </source>
</evidence>
<dbReference type="InterPro" id="IPR032675">
    <property type="entry name" value="LRR_dom_sf"/>
</dbReference>
<dbReference type="Gene3D" id="3.80.10.10">
    <property type="entry name" value="Ribonuclease Inhibitor"/>
    <property type="match status" value="5"/>
</dbReference>
<gene>
    <name evidence="8" type="primary">LOC115739691</name>
</gene>
<proteinExistence type="inferred from homology"/>
<dbReference type="SUPFAM" id="SSF52047">
    <property type="entry name" value="RNI-like"/>
    <property type="match status" value="1"/>
</dbReference>
<dbReference type="SMART" id="SM00369">
    <property type="entry name" value="LRR_TYP"/>
    <property type="match status" value="9"/>
</dbReference>
<dbReference type="GeneID" id="115739691"/>
<dbReference type="Gene3D" id="3.40.50.300">
    <property type="entry name" value="P-loop containing nucleotide triphosphate hydrolases"/>
    <property type="match status" value="1"/>
</dbReference>
<name>A0ABM3HVZ2_9MYRT</name>
<protein>
    <submittedName>
        <fullName evidence="8">Disease resistance protein At4g19050</fullName>
    </submittedName>
</protein>
<dbReference type="Pfam" id="PF13855">
    <property type="entry name" value="LRR_8"/>
    <property type="match status" value="1"/>
</dbReference>
<evidence type="ECO:0000259" key="6">
    <source>
        <dbReference type="Pfam" id="PF23247"/>
    </source>
</evidence>
<dbReference type="PROSITE" id="PS51450">
    <property type="entry name" value="LRR"/>
    <property type="match status" value="1"/>
</dbReference>
<dbReference type="PANTHER" id="PTHR33463">
    <property type="entry name" value="NB-ARC DOMAIN-CONTAINING PROTEIN-RELATED"/>
    <property type="match status" value="1"/>
</dbReference>
<evidence type="ECO:0000256" key="3">
    <source>
        <dbReference type="ARBA" id="ARBA00022737"/>
    </source>
</evidence>
<keyword evidence="4" id="KW-0611">Plant defense</keyword>
<dbReference type="Pfam" id="PF23247">
    <property type="entry name" value="LRR_RPS2"/>
    <property type="match status" value="1"/>
</dbReference>
<dbReference type="InterPro" id="IPR002182">
    <property type="entry name" value="NB-ARC"/>
</dbReference>
<dbReference type="PANTHER" id="PTHR33463:SF186">
    <property type="entry name" value="NB-ARC DOMAIN-CONTAINING PROTEIN"/>
    <property type="match status" value="1"/>
</dbReference>
<dbReference type="RefSeq" id="XP_048140773.1">
    <property type="nucleotide sequence ID" value="XM_048284816.1"/>
</dbReference>
<dbReference type="InterPro" id="IPR027417">
    <property type="entry name" value="P-loop_NTPase"/>
</dbReference>
<keyword evidence="2" id="KW-0433">Leucine-rich repeat</keyword>
<dbReference type="InterPro" id="IPR050905">
    <property type="entry name" value="Plant_NBS-LRR"/>
</dbReference>
<reference evidence="8" key="1">
    <citation type="submission" date="2025-08" db="UniProtKB">
        <authorList>
            <consortium name="RefSeq"/>
        </authorList>
    </citation>
    <scope>IDENTIFICATION</scope>
    <source>
        <tissue evidence="8">Leaf</tissue>
    </source>
</reference>
<feature type="domain" description="Disease resistance protein At4g27190-like leucine-rich repeats" evidence="6">
    <location>
        <begin position="1154"/>
        <end position="1264"/>
    </location>
</feature>
<evidence type="ECO:0000313" key="7">
    <source>
        <dbReference type="Proteomes" id="UP000827889"/>
    </source>
</evidence>
<dbReference type="SUPFAM" id="SSF52540">
    <property type="entry name" value="P-loop containing nucleoside triphosphate hydrolases"/>
    <property type="match status" value="1"/>
</dbReference>